<reference evidence="6 7" key="1">
    <citation type="journal article" date="2009" name="Genome Biol.">
        <title>Comparative genome and phenotypic analysis of Clostridium difficile 027 strains provides insight into the evolution of a hypervirulent bacterium.</title>
        <authorList>
            <person name="Stabler R.A."/>
            <person name="He M."/>
            <person name="Dawson L."/>
            <person name="Martin M."/>
            <person name="Valiente E."/>
            <person name="Corton C."/>
            <person name="Lawley T.D."/>
            <person name="Sebaihia M."/>
            <person name="Quail M.A."/>
            <person name="Rose G."/>
            <person name="Gerding D.N."/>
            <person name="Gibert M."/>
            <person name="Popoff M.R."/>
            <person name="Parkhill J."/>
            <person name="Dougan G."/>
            <person name="Wren B.W."/>
        </authorList>
    </citation>
    <scope>NUCLEOTIDE SEQUENCE [LARGE SCALE GENOMIC DNA]</scope>
    <source>
        <strain evidence="6 7">CD196</strain>
    </source>
</reference>
<protein>
    <submittedName>
        <fullName evidence="6">Cell wall hydrolase protein</fullName>
    </submittedName>
</protein>
<feature type="transmembrane region" description="Helical" evidence="5">
    <location>
        <begin position="75"/>
        <end position="97"/>
    </location>
</feature>
<evidence type="ECO:0000256" key="1">
    <source>
        <dbReference type="ARBA" id="ARBA00004141"/>
    </source>
</evidence>
<dbReference type="AlphaFoldDB" id="A0A0H3N4A4"/>
<dbReference type="Proteomes" id="UP000002068">
    <property type="component" value="Chromosome"/>
</dbReference>
<dbReference type="Pfam" id="PF05105">
    <property type="entry name" value="Phage_holin_4_1"/>
    <property type="match status" value="1"/>
</dbReference>
<dbReference type="RefSeq" id="WP_003426839.1">
    <property type="nucleotide sequence ID" value="NC_013315.1"/>
</dbReference>
<name>A0A0H3N4A4_CLODC</name>
<dbReference type="GO" id="GO:0016787">
    <property type="term" value="F:hydrolase activity"/>
    <property type="evidence" value="ECO:0007669"/>
    <property type="project" value="UniProtKB-KW"/>
</dbReference>
<organism evidence="6 7">
    <name type="scientific">Clostridioides difficile (strain CD196)</name>
    <name type="common">Peptoclostridium difficile</name>
    <dbReference type="NCBI Taxonomy" id="645462"/>
    <lineage>
        <taxon>Bacteria</taxon>
        <taxon>Bacillati</taxon>
        <taxon>Bacillota</taxon>
        <taxon>Clostridia</taxon>
        <taxon>Peptostreptococcales</taxon>
        <taxon>Peptostreptococcaceae</taxon>
        <taxon>Clostridioides</taxon>
    </lineage>
</organism>
<evidence type="ECO:0000256" key="4">
    <source>
        <dbReference type="ARBA" id="ARBA00023136"/>
    </source>
</evidence>
<accession>A0A0H3N4A4</accession>
<dbReference type="InterPro" id="IPR006480">
    <property type="entry name" value="Phage_holin_4_1"/>
</dbReference>
<evidence type="ECO:0000256" key="2">
    <source>
        <dbReference type="ARBA" id="ARBA00022692"/>
    </source>
</evidence>
<proteinExistence type="predicted"/>
<dbReference type="GO" id="GO:0016020">
    <property type="term" value="C:membrane"/>
    <property type="evidence" value="ECO:0007669"/>
    <property type="project" value="UniProtKB-SubCell"/>
</dbReference>
<evidence type="ECO:0000313" key="6">
    <source>
        <dbReference type="EMBL" id="CBA61155.1"/>
    </source>
</evidence>
<dbReference type="KEGG" id="cdc:CD196_0601"/>
<comment type="subcellular location">
    <subcellularLocation>
        <location evidence="1">Membrane</location>
        <topology evidence="1">Multi-pass membrane protein</topology>
    </subcellularLocation>
</comment>
<sequence length="166" mass="18786">MHSSSPFYISNGNKIFFYINLGGVMNMTISFLSEHIFIKLVILTISFDTLLGCLSAIKSRKFNSSFGIDGGIRKVAMIACIFFLSVVDILTKFNFLFMLPQDCINFLRLKHLGISEFFSILFILYESVSILKNMCLCGLPVPKRLKEKIAVLLDAMTDEMNAKDEK</sequence>
<evidence type="ECO:0000256" key="3">
    <source>
        <dbReference type="ARBA" id="ARBA00022989"/>
    </source>
</evidence>
<feature type="transmembrane region" description="Helical" evidence="5">
    <location>
        <begin position="117"/>
        <end position="139"/>
    </location>
</feature>
<keyword evidence="4 5" id="KW-0472">Membrane</keyword>
<keyword evidence="3 5" id="KW-1133">Transmembrane helix</keyword>
<evidence type="ECO:0000313" key="7">
    <source>
        <dbReference type="Proteomes" id="UP000002068"/>
    </source>
</evidence>
<gene>
    <name evidence="6" type="primary">tcdE</name>
    <name evidence="6" type="ordered locus">CD196_0601</name>
</gene>
<evidence type="ECO:0000256" key="5">
    <source>
        <dbReference type="SAM" id="Phobius"/>
    </source>
</evidence>
<dbReference type="HOGENOM" id="CLU_129730_0_0_9"/>
<keyword evidence="6" id="KW-0378">Hydrolase</keyword>
<dbReference type="NCBIfam" id="TIGR01593">
    <property type="entry name" value="holin_tox_secr"/>
    <property type="match status" value="1"/>
</dbReference>
<keyword evidence="2 5" id="KW-0812">Transmembrane</keyword>
<dbReference type="EMBL" id="FN538970">
    <property type="protein sequence ID" value="CBA61155.1"/>
    <property type="molecule type" value="Genomic_DNA"/>
</dbReference>